<evidence type="ECO:0000313" key="8">
    <source>
        <dbReference type="Proteomes" id="UP000295277"/>
    </source>
</evidence>
<dbReference type="InterPro" id="IPR009056">
    <property type="entry name" value="Cyt_c-like_dom"/>
</dbReference>
<dbReference type="InterPro" id="IPR036909">
    <property type="entry name" value="Cyt_c-like_dom_sf"/>
</dbReference>
<name>A0A4R1Z2Z4_9RHOB</name>
<evidence type="ECO:0000256" key="5">
    <source>
        <dbReference type="SAM" id="SignalP"/>
    </source>
</evidence>
<keyword evidence="1 4" id="KW-0349">Heme</keyword>
<dbReference type="PROSITE" id="PS51007">
    <property type="entry name" value="CYTC"/>
    <property type="match status" value="1"/>
</dbReference>
<evidence type="ECO:0000256" key="1">
    <source>
        <dbReference type="ARBA" id="ARBA00022617"/>
    </source>
</evidence>
<reference evidence="7 8" key="1">
    <citation type="submission" date="2019-03" db="EMBL/GenBank/DDBJ databases">
        <title>Genomic Encyclopedia of Type Strains, Phase IV (KMG-IV): sequencing the most valuable type-strain genomes for metagenomic binning, comparative biology and taxonomic classification.</title>
        <authorList>
            <person name="Goeker M."/>
        </authorList>
    </citation>
    <scope>NUCLEOTIDE SEQUENCE [LARGE SCALE GENOMIC DNA]</scope>
    <source>
        <strain evidence="7 8">DSM 21153</strain>
    </source>
</reference>
<dbReference type="EMBL" id="SLVM01000001">
    <property type="protein sequence ID" value="TCM88039.1"/>
    <property type="molecule type" value="Genomic_DNA"/>
</dbReference>
<gene>
    <name evidence="7" type="ORF">EV216_10149</name>
</gene>
<evidence type="ECO:0000256" key="2">
    <source>
        <dbReference type="ARBA" id="ARBA00022723"/>
    </source>
</evidence>
<evidence type="ECO:0000313" key="7">
    <source>
        <dbReference type="EMBL" id="TCM88039.1"/>
    </source>
</evidence>
<sequence length="130" mass="13227">MRIPTAALALCLAAAPLRAEPLSGGALFRAHCATCHGLGARGDGPMASILTVAMPDLTLLAAGAGNAFPLARVIAVIDGRTELAAHGGPMPIFGFSMRGQAVALTAPTGEEIRTSAEIAAIARWLDSIQR</sequence>
<dbReference type="AlphaFoldDB" id="A0A4R1Z2Z4"/>
<evidence type="ECO:0000256" key="4">
    <source>
        <dbReference type="PROSITE-ProRule" id="PRU00433"/>
    </source>
</evidence>
<feature type="signal peptide" evidence="5">
    <location>
        <begin position="1"/>
        <end position="19"/>
    </location>
</feature>
<accession>A0A4R1Z2Z4</accession>
<dbReference type="GO" id="GO:0020037">
    <property type="term" value="F:heme binding"/>
    <property type="evidence" value="ECO:0007669"/>
    <property type="project" value="InterPro"/>
</dbReference>
<dbReference type="GO" id="GO:0046872">
    <property type="term" value="F:metal ion binding"/>
    <property type="evidence" value="ECO:0007669"/>
    <property type="project" value="UniProtKB-KW"/>
</dbReference>
<protein>
    <submittedName>
        <fullName evidence="7">Cytochrome c</fullName>
    </submittedName>
</protein>
<keyword evidence="3 4" id="KW-0408">Iron</keyword>
<dbReference type="RefSeq" id="WP_132693055.1">
    <property type="nucleotide sequence ID" value="NZ_SLVM01000001.1"/>
</dbReference>
<proteinExistence type="predicted"/>
<dbReference type="Proteomes" id="UP000295277">
    <property type="component" value="Unassembled WGS sequence"/>
</dbReference>
<comment type="caution">
    <text evidence="7">The sequence shown here is derived from an EMBL/GenBank/DDBJ whole genome shotgun (WGS) entry which is preliminary data.</text>
</comment>
<dbReference type="SUPFAM" id="SSF46626">
    <property type="entry name" value="Cytochrome c"/>
    <property type="match status" value="1"/>
</dbReference>
<organism evidence="7 8">
    <name type="scientific">Rhodovulum steppense</name>
    <dbReference type="NCBI Taxonomy" id="540251"/>
    <lineage>
        <taxon>Bacteria</taxon>
        <taxon>Pseudomonadati</taxon>
        <taxon>Pseudomonadota</taxon>
        <taxon>Alphaproteobacteria</taxon>
        <taxon>Rhodobacterales</taxon>
        <taxon>Paracoccaceae</taxon>
        <taxon>Rhodovulum</taxon>
    </lineage>
</organism>
<keyword evidence="5" id="KW-0732">Signal</keyword>
<dbReference type="Gene3D" id="1.10.760.10">
    <property type="entry name" value="Cytochrome c-like domain"/>
    <property type="match status" value="1"/>
</dbReference>
<dbReference type="OrthoDB" id="335174at2"/>
<evidence type="ECO:0000259" key="6">
    <source>
        <dbReference type="PROSITE" id="PS51007"/>
    </source>
</evidence>
<keyword evidence="2 4" id="KW-0479">Metal-binding</keyword>
<dbReference type="GO" id="GO:0009055">
    <property type="term" value="F:electron transfer activity"/>
    <property type="evidence" value="ECO:0007669"/>
    <property type="project" value="InterPro"/>
</dbReference>
<evidence type="ECO:0000256" key="3">
    <source>
        <dbReference type="ARBA" id="ARBA00023004"/>
    </source>
</evidence>
<feature type="domain" description="Cytochrome c" evidence="6">
    <location>
        <begin position="19"/>
        <end position="129"/>
    </location>
</feature>
<feature type="chain" id="PRO_5020844694" evidence="5">
    <location>
        <begin position="20"/>
        <end position="130"/>
    </location>
</feature>
<dbReference type="Pfam" id="PF00034">
    <property type="entry name" value="Cytochrom_C"/>
    <property type="match status" value="1"/>
</dbReference>
<keyword evidence="8" id="KW-1185">Reference proteome</keyword>